<reference evidence="4" key="1">
    <citation type="submission" date="2020-04" db="EMBL/GenBank/DDBJ databases">
        <title>Deep metagenomics examines the oral microbiome during advanced dental caries in children, revealing novel taxa and co-occurrences with host molecules.</title>
        <authorList>
            <person name="Baker J.L."/>
            <person name="Morton J.T."/>
            <person name="Dinis M."/>
            <person name="Alvarez R."/>
            <person name="Tran N.C."/>
            <person name="Knight R."/>
            <person name="Edlund A."/>
        </authorList>
    </citation>
    <scope>NUCLEOTIDE SEQUENCE</scope>
    <source>
        <strain evidence="4">JCVI_38_bin.5</strain>
    </source>
</reference>
<feature type="compositionally biased region" description="Low complexity" evidence="1">
    <location>
        <begin position="21"/>
        <end position="37"/>
    </location>
</feature>
<name>A0A930W0K7_9ACTN</name>
<dbReference type="Proteomes" id="UP000698335">
    <property type="component" value="Unassembled WGS sequence"/>
</dbReference>
<organism evidence="4 5">
    <name type="scientific">Lancefieldella rimae</name>
    <dbReference type="NCBI Taxonomy" id="1383"/>
    <lineage>
        <taxon>Bacteria</taxon>
        <taxon>Bacillati</taxon>
        <taxon>Actinomycetota</taxon>
        <taxon>Coriobacteriia</taxon>
        <taxon>Coriobacteriales</taxon>
        <taxon>Atopobiaceae</taxon>
        <taxon>Lancefieldella</taxon>
    </lineage>
</organism>
<dbReference type="InterPro" id="IPR055999">
    <property type="entry name" value="DUF7577"/>
</dbReference>
<evidence type="ECO:0000256" key="1">
    <source>
        <dbReference type="SAM" id="MobiDB-lite"/>
    </source>
</evidence>
<evidence type="ECO:0000313" key="5">
    <source>
        <dbReference type="Proteomes" id="UP000698335"/>
    </source>
</evidence>
<keyword evidence="2" id="KW-1133">Transmembrane helix</keyword>
<accession>A0A930W0K7</accession>
<evidence type="ECO:0000259" key="3">
    <source>
        <dbReference type="Pfam" id="PF24463"/>
    </source>
</evidence>
<feature type="compositionally biased region" description="Low complexity" evidence="1">
    <location>
        <begin position="81"/>
        <end position="96"/>
    </location>
</feature>
<feature type="compositionally biased region" description="Acidic residues" evidence="1">
    <location>
        <begin position="129"/>
        <end position="144"/>
    </location>
</feature>
<feature type="region of interest" description="Disordered" evidence="1">
    <location>
        <begin position="418"/>
        <end position="437"/>
    </location>
</feature>
<protein>
    <submittedName>
        <fullName evidence="4">Zinc-ribbon domain-containing protein</fullName>
    </submittedName>
</protein>
<gene>
    <name evidence="4" type="ORF">HXK26_02810</name>
</gene>
<proteinExistence type="predicted"/>
<evidence type="ECO:0000256" key="2">
    <source>
        <dbReference type="SAM" id="Phobius"/>
    </source>
</evidence>
<feature type="compositionally biased region" description="Polar residues" evidence="1">
    <location>
        <begin position="10"/>
        <end position="20"/>
    </location>
</feature>
<comment type="caution">
    <text evidence="4">The sequence shown here is derived from an EMBL/GenBank/DDBJ whole genome shotgun (WGS) entry which is preliminary data.</text>
</comment>
<keyword evidence="2" id="KW-0472">Membrane</keyword>
<dbReference type="AlphaFoldDB" id="A0A930W0K7"/>
<feature type="region of interest" description="Disordered" evidence="1">
    <location>
        <begin position="1"/>
        <end position="173"/>
    </location>
</feature>
<keyword evidence="2" id="KW-0812">Transmembrane</keyword>
<evidence type="ECO:0000313" key="4">
    <source>
        <dbReference type="EMBL" id="MBF4807613.1"/>
    </source>
</evidence>
<feature type="region of interest" description="Disordered" evidence="1">
    <location>
        <begin position="504"/>
        <end position="527"/>
    </location>
</feature>
<feature type="compositionally biased region" description="Polar residues" evidence="1">
    <location>
        <begin position="418"/>
        <end position="433"/>
    </location>
</feature>
<feature type="domain" description="DUF7577" evidence="3">
    <location>
        <begin position="3"/>
        <end position="24"/>
    </location>
</feature>
<feature type="transmembrane region" description="Helical" evidence="2">
    <location>
        <begin position="222"/>
        <end position="244"/>
    </location>
</feature>
<sequence length="527" mass="55668">MLCPHCGTENPDTSTICSNCSESLSDSTDSADSTESADGIDSTGDADGAGSVESTDNTDAADDADFAHETDSANTEDLADVADSADAAESADAGDLTDAVDSTDAEGSDDEAELPDNDSPDSEVKHDDEDNDSGSEAEPDDGDNLNEQADSSTAESDDPPVFSPPTMSPFIEEDFGSSIFRPGLTSDIDYSQFNVVTASTGTEHTNAPIAFKIPLPNKTIKIIGIAILAATLCIALASGIWSLVISQQSSATKSEVQKLEESYQSQVDGIDVSPTEDSSRTDLLSAYQDLADIQSKIDDDQAAGKFKLSDDSDDTNLAAVTSSISDKQKKIVDWFSSDYKTRLAANSFDEADSVDTLDQATIDSRISALKNLQADIENERVIWGGNTGRGSSYSSYVNRITEQIARGNRFSKELQKKNQASVHNAEKNGQPSKKAQDKWVGTYSGMGTDGLSLEIVLGSDGSVVYREGGTKVTNGSWTGDENSAQISFGGQVSSASEPFTITSSNGGKHIAVSSDSPSWNTDYLDKQ</sequence>
<feature type="compositionally biased region" description="Acidic residues" evidence="1">
    <location>
        <begin position="101"/>
        <end position="121"/>
    </location>
</feature>
<dbReference type="EMBL" id="JABZGW010000084">
    <property type="protein sequence ID" value="MBF4807613.1"/>
    <property type="molecule type" value="Genomic_DNA"/>
</dbReference>
<feature type="compositionally biased region" description="Polar residues" evidence="1">
    <location>
        <begin position="145"/>
        <end position="154"/>
    </location>
</feature>
<dbReference type="Pfam" id="PF24463">
    <property type="entry name" value="DUF7577"/>
    <property type="match status" value="1"/>
</dbReference>